<reference evidence="2" key="1">
    <citation type="submission" date="2017-08" db="EMBL/GenBank/DDBJ databases">
        <title>Mesorhizobium wenxinae sp. nov., a novel rhizobial species isolated from root nodules of chickpea (Cicer arietinum L.).</title>
        <authorList>
            <person name="Zhang J."/>
        </authorList>
    </citation>
    <scope>NUCLEOTIDE SEQUENCE [LARGE SCALE GENOMIC DNA]</scope>
    <source>
        <strain evidence="2">USDA 3392</strain>
    </source>
</reference>
<dbReference type="EMBL" id="NPKI01000017">
    <property type="protein sequence ID" value="PAQ01548.1"/>
    <property type="molecule type" value="Genomic_DNA"/>
</dbReference>
<dbReference type="Proteomes" id="UP000216215">
    <property type="component" value="Unassembled WGS sequence"/>
</dbReference>
<sequence>MSTAPLPLCEPIAILDIFVSGVGDMEELSPNLFRVTYYAKQRDTYTGETQLNVVAKFVVTFETLMAMSHATVEKRTVSNESLGLTPSGTIN</sequence>
<keyword evidence="2" id="KW-1185">Reference proteome</keyword>
<accession>A0AB36RAU8</accession>
<evidence type="ECO:0000313" key="1">
    <source>
        <dbReference type="EMBL" id="PAQ01548.1"/>
    </source>
</evidence>
<dbReference type="RefSeq" id="WP_095485491.1">
    <property type="nucleotide sequence ID" value="NZ_CP088151.1"/>
</dbReference>
<proteinExistence type="predicted"/>
<gene>
    <name evidence="1" type="ORF">CIT25_16050</name>
</gene>
<name>A0AB36RAU8_9HYPH</name>
<dbReference type="AlphaFoldDB" id="A0AB36RAU8"/>
<comment type="caution">
    <text evidence="1">The sequence shown here is derived from an EMBL/GenBank/DDBJ whole genome shotgun (WGS) entry which is preliminary data.</text>
</comment>
<protein>
    <submittedName>
        <fullName evidence="1">Uncharacterized protein</fullName>
    </submittedName>
</protein>
<organism evidence="1 2">
    <name type="scientific">Mesorhizobium mediterraneum</name>
    <dbReference type="NCBI Taxonomy" id="43617"/>
    <lineage>
        <taxon>Bacteria</taxon>
        <taxon>Pseudomonadati</taxon>
        <taxon>Pseudomonadota</taxon>
        <taxon>Alphaproteobacteria</taxon>
        <taxon>Hyphomicrobiales</taxon>
        <taxon>Phyllobacteriaceae</taxon>
        <taxon>Mesorhizobium</taxon>
    </lineage>
</organism>
<evidence type="ECO:0000313" key="2">
    <source>
        <dbReference type="Proteomes" id="UP000216215"/>
    </source>
</evidence>